<gene>
    <name evidence="1" type="ORF">METZ01_LOCUS270495</name>
</gene>
<name>A0A382K4Q4_9ZZZZ</name>
<protein>
    <submittedName>
        <fullName evidence="1">Uncharacterized protein</fullName>
    </submittedName>
</protein>
<accession>A0A382K4Q4</accession>
<reference evidence="1" key="1">
    <citation type="submission" date="2018-05" db="EMBL/GenBank/DDBJ databases">
        <authorList>
            <person name="Lanie J.A."/>
            <person name="Ng W.-L."/>
            <person name="Kazmierczak K.M."/>
            <person name="Andrzejewski T.M."/>
            <person name="Davidsen T.M."/>
            <person name="Wayne K.J."/>
            <person name="Tettelin H."/>
            <person name="Glass J.I."/>
            <person name="Rusch D."/>
            <person name="Podicherti R."/>
            <person name="Tsui H.-C.T."/>
            <person name="Winkler M.E."/>
        </authorList>
    </citation>
    <scope>NUCLEOTIDE SEQUENCE</scope>
</reference>
<evidence type="ECO:0000313" key="1">
    <source>
        <dbReference type="EMBL" id="SVC17641.1"/>
    </source>
</evidence>
<proteinExistence type="predicted"/>
<sequence length="182" mass="21109">MGGTTLRVGHDGFIKSAAPRILTGGYLEHVPYLAYEYWWDEEGHRYIPFELSGGYRDDLEPGQNTSFRHYLDIQTGLMTIDMDLRADRVWEGLHVMGKNVFHTHREIFVTPDGVLVIRVTDSRESTPFQMRVDVEQDVRIYLNLGIYEKEHPTWTRTVALEEAASWSWQNGRRRAPQPSLSL</sequence>
<dbReference type="AlphaFoldDB" id="A0A382K4Q4"/>
<dbReference type="EMBL" id="UINC01077477">
    <property type="protein sequence ID" value="SVC17641.1"/>
    <property type="molecule type" value="Genomic_DNA"/>
</dbReference>
<organism evidence="1">
    <name type="scientific">marine metagenome</name>
    <dbReference type="NCBI Taxonomy" id="408172"/>
    <lineage>
        <taxon>unclassified sequences</taxon>
        <taxon>metagenomes</taxon>
        <taxon>ecological metagenomes</taxon>
    </lineage>
</organism>